<dbReference type="Pfam" id="PF00106">
    <property type="entry name" value="adh_short"/>
    <property type="match status" value="1"/>
</dbReference>
<evidence type="ECO:0000313" key="5">
    <source>
        <dbReference type="Proteomes" id="UP000253318"/>
    </source>
</evidence>
<dbReference type="AlphaFoldDB" id="A0A368TA00"/>
<accession>A0A368TA00</accession>
<evidence type="ECO:0000256" key="2">
    <source>
        <dbReference type="ARBA" id="ARBA00023002"/>
    </source>
</evidence>
<dbReference type="OrthoDB" id="4577644at2"/>
<gene>
    <name evidence="4" type="ORF">DEF24_03830</name>
</gene>
<comment type="similarity">
    <text evidence="1">Belongs to the short-chain dehydrogenases/reductases (SDR) family.</text>
</comment>
<dbReference type="InterPro" id="IPR036291">
    <property type="entry name" value="NAD(P)-bd_dom_sf"/>
</dbReference>
<name>A0A368TA00_9ACTN</name>
<dbReference type="PRINTS" id="PR00081">
    <property type="entry name" value="GDHRDH"/>
</dbReference>
<dbReference type="GO" id="GO:0016491">
    <property type="term" value="F:oxidoreductase activity"/>
    <property type="evidence" value="ECO:0007669"/>
    <property type="project" value="UniProtKB-KW"/>
</dbReference>
<keyword evidence="2" id="KW-0560">Oxidoreductase</keyword>
<feature type="domain" description="Ketoreductase" evidence="3">
    <location>
        <begin position="15"/>
        <end position="201"/>
    </location>
</feature>
<evidence type="ECO:0000259" key="3">
    <source>
        <dbReference type="SMART" id="SM00822"/>
    </source>
</evidence>
<dbReference type="EMBL" id="QEIN01000017">
    <property type="protein sequence ID" value="RCV61581.1"/>
    <property type="molecule type" value="Genomic_DNA"/>
</dbReference>
<dbReference type="NCBIfam" id="NF004846">
    <property type="entry name" value="PRK06197.1"/>
    <property type="match status" value="1"/>
</dbReference>
<comment type="caution">
    <text evidence="4">The sequence shown here is derived from an EMBL/GenBank/DDBJ whole genome shotgun (WGS) entry which is preliminary data.</text>
</comment>
<keyword evidence="5" id="KW-1185">Reference proteome</keyword>
<protein>
    <submittedName>
        <fullName evidence="4">Oxidoreductase</fullName>
    </submittedName>
</protein>
<evidence type="ECO:0000313" key="4">
    <source>
        <dbReference type="EMBL" id="RCV61581.1"/>
    </source>
</evidence>
<organism evidence="4 5">
    <name type="scientific">Marinitenerispora sediminis</name>
    <dbReference type="NCBI Taxonomy" id="1931232"/>
    <lineage>
        <taxon>Bacteria</taxon>
        <taxon>Bacillati</taxon>
        <taxon>Actinomycetota</taxon>
        <taxon>Actinomycetes</taxon>
        <taxon>Streptosporangiales</taxon>
        <taxon>Nocardiopsidaceae</taxon>
        <taxon>Marinitenerispora</taxon>
    </lineage>
</organism>
<reference evidence="4 5" key="1">
    <citation type="submission" date="2018-04" db="EMBL/GenBank/DDBJ databases">
        <title>Novel actinobacteria from marine sediment.</title>
        <authorList>
            <person name="Ng Z.Y."/>
            <person name="Tan G.Y.A."/>
        </authorList>
    </citation>
    <scope>NUCLEOTIDE SEQUENCE [LARGE SCALE GENOMIC DNA]</scope>
    <source>
        <strain evidence="4 5">TPS81</strain>
    </source>
</reference>
<sequence length="303" mass="32432">MSSFTTADVPSLSGRTVVVTGASGGVGRVTATVLAAKGARVILAVRSEEKGHAAAATMDGDTEVRRLDLADLSSVRAFAESLTEPIDVLINNAGISIPPLERTADGFESQFGTNHLGHFALTNLLLPQVRDRVVIIGSLAHLIGRIDFTDLNWHRRRYRPYPAYGQSKLANHLTAHELQRRLSSVGSSVISVVAHPGIATTNLMNVEGRGLRYRIERSVIHTIAQPAEAGALPSIYAAVAEIPGGSSIGPSRLMGLRGAPAPAKRAIKTHRSDDARRLWKESERLTGTVFPFDTDQPRAASGR</sequence>
<dbReference type="SUPFAM" id="SSF51735">
    <property type="entry name" value="NAD(P)-binding Rossmann-fold domains"/>
    <property type="match status" value="1"/>
</dbReference>
<dbReference type="PANTHER" id="PTHR24320:SF148">
    <property type="entry name" value="NAD(P)-BINDING ROSSMANN-FOLD SUPERFAMILY PROTEIN"/>
    <property type="match status" value="1"/>
</dbReference>
<evidence type="ECO:0000256" key="1">
    <source>
        <dbReference type="ARBA" id="ARBA00006484"/>
    </source>
</evidence>
<dbReference type="Gene3D" id="3.40.50.720">
    <property type="entry name" value="NAD(P)-binding Rossmann-like Domain"/>
    <property type="match status" value="1"/>
</dbReference>
<dbReference type="Proteomes" id="UP000253318">
    <property type="component" value="Unassembled WGS sequence"/>
</dbReference>
<proteinExistence type="inferred from homology"/>
<dbReference type="InterPro" id="IPR002347">
    <property type="entry name" value="SDR_fam"/>
</dbReference>
<dbReference type="InterPro" id="IPR057326">
    <property type="entry name" value="KR_dom"/>
</dbReference>
<dbReference type="SMART" id="SM00822">
    <property type="entry name" value="PKS_KR"/>
    <property type="match status" value="1"/>
</dbReference>
<dbReference type="PANTHER" id="PTHR24320">
    <property type="entry name" value="RETINOL DEHYDROGENASE"/>
    <property type="match status" value="1"/>
</dbReference>
<dbReference type="RefSeq" id="WP_114396712.1">
    <property type="nucleotide sequence ID" value="NZ_QEIM01000016.1"/>
</dbReference>